<dbReference type="Proteomes" id="UP000324832">
    <property type="component" value="Unassembled WGS sequence"/>
</dbReference>
<evidence type="ECO:0000313" key="2">
    <source>
        <dbReference type="Proteomes" id="UP000324832"/>
    </source>
</evidence>
<dbReference type="AlphaFoldDB" id="A0A5E4PQL9"/>
<evidence type="ECO:0008006" key="3">
    <source>
        <dbReference type="Google" id="ProtNLM"/>
    </source>
</evidence>
<dbReference type="EMBL" id="FZQP02000315">
    <property type="protein sequence ID" value="VVC88399.1"/>
    <property type="molecule type" value="Genomic_DNA"/>
</dbReference>
<evidence type="ECO:0000313" key="1">
    <source>
        <dbReference type="EMBL" id="VVC88399.1"/>
    </source>
</evidence>
<proteinExistence type="predicted"/>
<protein>
    <recommendedName>
        <fullName evidence="3">AMP-dependent synthetase/ligase domain-containing protein</fullName>
    </recommendedName>
</protein>
<keyword evidence="2" id="KW-1185">Reference proteome</keyword>
<reference evidence="1 2" key="1">
    <citation type="submission" date="2017-07" db="EMBL/GenBank/DDBJ databases">
        <authorList>
            <person name="Talla V."/>
            <person name="Backstrom N."/>
        </authorList>
    </citation>
    <scope>NUCLEOTIDE SEQUENCE [LARGE SCALE GENOMIC DNA]</scope>
</reference>
<gene>
    <name evidence="1" type="ORF">LSINAPIS_LOCUS1779</name>
</gene>
<sequence length="194" mass="22505">MKTRHAISFQLLSVRISKDYLPTGCDSVILVPESWWVSAVLQTIRAVVLVYDVITFPIHLIVQWPWRKRALSRRIKARIIESSDSSFTVRSLTEPCELHQRLVRDQVTTMESMLRAAAARWQNRRCLGTRTVLSEEDEPQPNGRVFKKYKMGDYVWRSSIELEKEAKNFAAGLRELGCQPRRNVVIGHNIRDAR</sequence>
<accession>A0A5E4PQL9</accession>
<organism evidence="1 2">
    <name type="scientific">Leptidea sinapis</name>
    <dbReference type="NCBI Taxonomy" id="189913"/>
    <lineage>
        <taxon>Eukaryota</taxon>
        <taxon>Metazoa</taxon>
        <taxon>Ecdysozoa</taxon>
        <taxon>Arthropoda</taxon>
        <taxon>Hexapoda</taxon>
        <taxon>Insecta</taxon>
        <taxon>Pterygota</taxon>
        <taxon>Neoptera</taxon>
        <taxon>Endopterygota</taxon>
        <taxon>Lepidoptera</taxon>
        <taxon>Glossata</taxon>
        <taxon>Ditrysia</taxon>
        <taxon>Papilionoidea</taxon>
        <taxon>Pieridae</taxon>
        <taxon>Dismorphiinae</taxon>
        <taxon>Leptidea</taxon>
    </lineage>
</organism>
<name>A0A5E4PQL9_9NEOP</name>